<dbReference type="InterPro" id="IPR005543">
    <property type="entry name" value="PASTA_dom"/>
</dbReference>
<dbReference type="InterPro" id="IPR005311">
    <property type="entry name" value="PBP_dimer"/>
</dbReference>
<evidence type="ECO:0000313" key="9">
    <source>
        <dbReference type="EMBL" id="MRX70815.1"/>
    </source>
</evidence>
<protein>
    <recommendedName>
        <fullName evidence="4">serine-type D-Ala-D-Ala carboxypeptidase</fullName>
        <ecNumber evidence="4">3.4.16.4</ecNumber>
    </recommendedName>
</protein>
<feature type="domain" description="PASTA" evidence="8">
    <location>
        <begin position="657"/>
        <end position="714"/>
    </location>
</feature>
<dbReference type="InterPro" id="IPR036138">
    <property type="entry name" value="PBP_dimer_sf"/>
</dbReference>
<dbReference type="PROSITE" id="PS51178">
    <property type="entry name" value="PASTA"/>
    <property type="match status" value="1"/>
</dbReference>
<dbReference type="EC" id="3.4.16.4" evidence="4"/>
<evidence type="ECO:0000256" key="3">
    <source>
        <dbReference type="ARBA" id="ARBA00007171"/>
    </source>
</evidence>
<feature type="region of interest" description="Disordered" evidence="7">
    <location>
        <begin position="716"/>
        <end position="736"/>
    </location>
</feature>
<dbReference type="SUPFAM" id="SSF54184">
    <property type="entry name" value="Penicillin-binding protein 2x (pbp-2x), c-terminal domain"/>
    <property type="match status" value="2"/>
</dbReference>
<dbReference type="PANTHER" id="PTHR30627:SF26">
    <property type="entry name" value="PENICILLIN-BINDING PROTEIN 2B"/>
    <property type="match status" value="1"/>
</dbReference>
<gene>
    <name evidence="9" type="ORF">GJU40_01370</name>
</gene>
<dbReference type="GO" id="GO:0008658">
    <property type="term" value="F:penicillin binding"/>
    <property type="evidence" value="ECO:0007669"/>
    <property type="project" value="InterPro"/>
</dbReference>
<proteinExistence type="inferred from homology"/>
<dbReference type="SUPFAM" id="SSF56519">
    <property type="entry name" value="Penicillin binding protein dimerisation domain"/>
    <property type="match status" value="1"/>
</dbReference>
<dbReference type="CDD" id="cd06576">
    <property type="entry name" value="PASTA_Pbp2x-like_1"/>
    <property type="match status" value="1"/>
</dbReference>
<evidence type="ECO:0000256" key="4">
    <source>
        <dbReference type="ARBA" id="ARBA00012448"/>
    </source>
</evidence>
<dbReference type="GO" id="GO:0009252">
    <property type="term" value="P:peptidoglycan biosynthetic process"/>
    <property type="evidence" value="ECO:0007669"/>
    <property type="project" value="UniProtKB-UniPathway"/>
</dbReference>
<evidence type="ECO:0000256" key="6">
    <source>
        <dbReference type="ARBA" id="ARBA00034000"/>
    </source>
</evidence>
<evidence type="ECO:0000256" key="5">
    <source>
        <dbReference type="ARBA" id="ARBA00023136"/>
    </source>
</evidence>
<dbReference type="Pfam" id="PF03717">
    <property type="entry name" value="PBP_dimer"/>
    <property type="match status" value="1"/>
</dbReference>
<dbReference type="AlphaFoldDB" id="A0A7X2IW39"/>
<organism evidence="9 10">
    <name type="scientific">Metabacillus lacus</name>
    <dbReference type="NCBI Taxonomy" id="1983721"/>
    <lineage>
        <taxon>Bacteria</taxon>
        <taxon>Bacillati</taxon>
        <taxon>Bacillota</taxon>
        <taxon>Bacilli</taxon>
        <taxon>Bacillales</taxon>
        <taxon>Bacillaceae</taxon>
        <taxon>Metabacillus</taxon>
    </lineage>
</organism>
<dbReference type="InterPro" id="IPR012338">
    <property type="entry name" value="Beta-lactam/transpept-like"/>
</dbReference>
<dbReference type="CDD" id="cd06575">
    <property type="entry name" value="PASTA_Pbp2x-like_2"/>
    <property type="match status" value="1"/>
</dbReference>
<dbReference type="PANTHER" id="PTHR30627">
    <property type="entry name" value="PEPTIDOGLYCAN D,D-TRANSPEPTIDASE"/>
    <property type="match status" value="1"/>
</dbReference>
<dbReference type="RefSeq" id="WP_154305953.1">
    <property type="nucleotide sequence ID" value="NZ_WKKI01000002.1"/>
</dbReference>
<dbReference type="SMART" id="SM00740">
    <property type="entry name" value="PASTA"/>
    <property type="match status" value="2"/>
</dbReference>
<evidence type="ECO:0000256" key="7">
    <source>
        <dbReference type="SAM" id="MobiDB-lite"/>
    </source>
</evidence>
<dbReference type="InterPro" id="IPR050515">
    <property type="entry name" value="Beta-lactam/transpept"/>
</dbReference>
<dbReference type="FunFam" id="3.40.710.10:FF:000026">
    <property type="entry name" value="Penicillin-binding protein 1"/>
    <property type="match status" value="1"/>
</dbReference>
<feature type="region of interest" description="Disordered" evidence="7">
    <location>
        <begin position="581"/>
        <end position="603"/>
    </location>
</feature>
<dbReference type="EMBL" id="WKKI01000002">
    <property type="protein sequence ID" value="MRX70815.1"/>
    <property type="molecule type" value="Genomic_DNA"/>
</dbReference>
<feature type="compositionally biased region" description="Basic and acidic residues" evidence="7">
    <location>
        <begin position="582"/>
        <end position="599"/>
    </location>
</feature>
<dbReference type="Gene3D" id="2.20.70.70">
    <property type="match status" value="1"/>
</dbReference>
<dbReference type="GO" id="GO:0005886">
    <property type="term" value="C:plasma membrane"/>
    <property type="evidence" value="ECO:0007669"/>
    <property type="project" value="TreeGrafter"/>
</dbReference>
<keyword evidence="5" id="KW-0472">Membrane</keyword>
<dbReference type="Pfam" id="PF00905">
    <property type="entry name" value="Transpeptidase"/>
    <property type="match status" value="1"/>
</dbReference>
<dbReference type="Gene3D" id="3.90.1310.10">
    <property type="entry name" value="Penicillin-binding protein 2a (Domain 2)"/>
    <property type="match status" value="1"/>
</dbReference>
<dbReference type="OrthoDB" id="9804124at2"/>
<keyword evidence="10" id="KW-1185">Reference proteome</keyword>
<evidence type="ECO:0000256" key="2">
    <source>
        <dbReference type="ARBA" id="ARBA00004752"/>
    </source>
</evidence>
<comment type="pathway">
    <text evidence="2">Cell wall biogenesis; peptidoglycan biosynthesis.</text>
</comment>
<sequence length="736" mass="81678">MNKNKNMNRGAAILSLIFVLLFFTITARFMYIQTTGKAAGEVLAAKAAEKYERKRVIEGTRGSILDRNGEIIAQDTSSYRIFAVLDEELTQNPKRPQHVTDPAETAEKLAPLLDMEEREVFEILSRDKKQVEFGSKGRSLTQAQKNEIEDLELPGIAFSRDSIRYYPNGMFASHIIGYAEKNQESGEIIGQMGLEKNLDNYLKSKDGYMTYEGDHYGWKLPNGDETVVPPQNGKTVYLTIDQKIQAFLEDGLNSAMEEYQPQKIIAVVADPKTGEILGMGQRPSFNPNTRDISNYYNDSITYRFEPGSTMKIFTLAAAIEEGVYNGDETFSSGSFPVGGRVIRDHNKTGWGEITYNEGVQRSSNVAFANLVSQKIGYDRFFQYLHKFQLDQKTGIDLPGETDSSINYKREQDKVSSAFGQASAYTPIQLVQAATAIANGGNMMQPYIIDKIVDEEKNEVVQDNKPKVKSKPISEKTSKEVLDILETVVSSEKGTGKPYQIEGYEVAGKTGTAQIWQDGGYLRGHDNFLFSFIGMAPKDDPQLLVYVAVQQPNLKETEIGAMPVSTVFNTVMRNSLQYLEIKPQAKDKNEQDHKKEKQEAGKSLANLTGENISSVKKKLGEMKAEPVVLGNGSRVESQFPLEDARLTPGEKVFISTGGTIKMPDITGWSKRDILKLAKLMELDISFEGSGYGASQNIPAGKELRKADKLVVGLNNPEDLNEAARQASQTAESDEDGT</sequence>
<reference evidence="9 10" key="1">
    <citation type="submission" date="2019-11" db="EMBL/GenBank/DDBJ databases">
        <title>Bacillus lacus genome.</title>
        <authorList>
            <person name="Allen C.J."/>
            <person name="Newman J.D."/>
        </authorList>
    </citation>
    <scope>NUCLEOTIDE SEQUENCE [LARGE SCALE GENOMIC DNA]</scope>
    <source>
        <strain evidence="9 10">KCTC 33946</strain>
    </source>
</reference>
<evidence type="ECO:0000256" key="1">
    <source>
        <dbReference type="ARBA" id="ARBA00004370"/>
    </source>
</evidence>
<dbReference type="GO" id="GO:0009002">
    <property type="term" value="F:serine-type D-Ala-D-Ala carboxypeptidase activity"/>
    <property type="evidence" value="ECO:0007669"/>
    <property type="project" value="UniProtKB-EC"/>
</dbReference>
<dbReference type="SUPFAM" id="SSF56601">
    <property type="entry name" value="beta-lactamase/transpeptidase-like"/>
    <property type="match status" value="1"/>
</dbReference>
<dbReference type="UniPathway" id="UPA00219"/>
<evidence type="ECO:0000313" key="10">
    <source>
        <dbReference type="Proteomes" id="UP000448867"/>
    </source>
</evidence>
<comment type="similarity">
    <text evidence="3">Belongs to the transpeptidase family.</text>
</comment>
<dbReference type="GO" id="GO:0071555">
    <property type="term" value="P:cell wall organization"/>
    <property type="evidence" value="ECO:0007669"/>
    <property type="project" value="TreeGrafter"/>
</dbReference>
<dbReference type="InterPro" id="IPR001460">
    <property type="entry name" value="PCN-bd_Tpept"/>
</dbReference>
<accession>A0A7X2IW39</accession>
<dbReference type="Gene3D" id="3.40.710.10">
    <property type="entry name" value="DD-peptidase/beta-lactamase superfamily"/>
    <property type="match status" value="1"/>
</dbReference>
<dbReference type="Gene3D" id="3.30.70.2110">
    <property type="match status" value="1"/>
</dbReference>
<comment type="caution">
    <text evidence="9">The sequence shown here is derived from an EMBL/GenBank/DDBJ whole genome shotgun (WGS) entry which is preliminary data.</text>
</comment>
<dbReference type="Proteomes" id="UP000448867">
    <property type="component" value="Unassembled WGS sequence"/>
</dbReference>
<evidence type="ECO:0000259" key="8">
    <source>
        <dbReference type="PROSITE" id="PS51178"/>
    </source>
</evidence>
<comment type="catalytic activity">
    <reaction evidence="6">
        <text>Preferential cleavage: (Ac)2-L-Lys-D-Ala-|-D-Ala. Also transpeptidation of peptidyl-alanyl moieties that are N-acyl substituents of D-alanine.</text>
        <dbReference type="EC" id="3.4.16.4"/>
    </reaction>
</comment>
<comment type="subcellular location">
    <subcellularLocation>
        <location evidence="1">Membrane</location>
    </subcellularLocation>
</comment>
<name>A0A7X2IW39_9BACI</name>